<evidence type="ECO:0000256" key="3">
    <source>
        <dbReference type="ARBA" id="ARBA00022679"/>
    </source>
</evidence>
<keyword evidence="3 6" id="KW-0808">Transferase</keyword>
<dbReference type="CDD" id="cd18094">
    <property type="entry name" value="SpoU-like_TrmL"/>
    <property type="match status" value="1"/>
</dbReference>
<evidence type="ECO:0000256" key="2">
    <source>
        <dbReference type="ARBA" id="ARBA00022603"/>
    </source>
</evidence>
<comment type="function">
    <text evidence="6">Could methylate the ribose at the nucleotide 34 wobble position in tRNA.</text>
</comment>
<keyword evidence="1 6" id="KW-0963">Cytoplasm</keyword>
<dbReference type="InterPro" id="IPR029026">
    <property type="entry name" value="tRNA_m1G_MTases_N"/>
</dbReference>
<dbReference type="PANTHER" id="PTHR42971">
    <property type="entry name" value="TRNA (CYTIDINE(34)-2'-O)-METHYLTRANSFERASE"/>
    <property type="match status" value="1"/>
</dbReference>
<comment type="caution">
    <text evidence="9">The sequence shown here is derived from an EMBL/GenBank/DDBJ whole genome shotgun (WGS) entry which is preliminary data.</text>
</comment>
<organism evidence="9 10">
    <name type="scientific">Roseibacillus persicicus</name>
    <dbReference type="NCBI Taxonomy" id="454148"/>
    <lineage>
        <taxon>Bacteria</taxon>
        <taxon>Pseudomonadati</taxon>
        <taxon>Verrucomicrobiota</taxon>
        <taxon>Verrucomicrobiia</taxon>
        <taxon>Verrucomicrobiales</taxon>
        <taxon>Verrucomicrobiaceae</taxon>
        <taxon>Roseibacillus</taxon>
    </lineage>
</organism>
<dbReference type="Pfam" id="PF00588">
    <property type="entry name" value="SpoU_methylase"/>
    <property type="match status" value="1"/>
</dbReference>
<dbReference type="GO" id="GO:0008175">
    <property type="term" value="F:tRNA methyltransferase activity"/>
    <property type="evidence" value="ECO:0007669"/>
    <property type="project" value="UniProtKB-UniRule"/>
</dbReference>
<keyword evidence="10" id="KW-1185">Reference proteome</keyword>
<protein>
    <recommendedName>
        <fullName evidence="6">Putative tRNA (cytidine(34)-2'-O)-methyltransferase</fullName>
        <ecNumber evidence="6">2.1.1.207</ecNumber>
    </recommendedName>
    <alternativeName>
        <fullName evidence="6">tRNA (cytidine/uridine-2'-O-)-methyltransferase</fullName>
    </alternativeName>
</protein>
<evidence type="ECO:0000256" key="6">
    <source>
        <dbReference type="HAMAP-Rule" id="MF_01885"/>
    </source>
</evidence>
<accession>A0A918WLJ5</accession>
<evidence type="ECO:0000259" key="8">
    <source>
        <dbReference type="Pfam" id="PF00588"/>
    </source>
</evidence>
<feature type="domain" description="tRNA/rRNA methyltransferase SpoU type" evidence="8">
    <location>
        <begin position="2"/>
        <end position="143"/>
    </location>
</feature>
<comment type="subcellular location">
    <subcellularLocation>
        <location evidence="6">Cytoplasm</location>
    </subcellularLocation>
</comment>
<comment type="similarity">
    <text evidence="6">Belongs to the class IV-like SAM-binding methyltransferase superfamily. RNA methyltransferase TrmH family. TrmL subfamily.</text>
</comment>
<evidence type="ECO:0000256" key="4">
    <source>
        <dbReference type="ARBA" id="ARBA00022691"/>
    </source>
</evidence>
<comment type="catalytic activity">
    <reaction evidence="6">
        <text>5-carboxymethylaminomethyluridine(34) in tRNA(Leu) + S-adenosyl-L-methionine = 5-carboxymethylaminomethyl-2'-O-methyluridine(34) in tRNA(Leu) + S-adenosyl-L-homocysteine + H(+)</text>
        <dbReference type="Rhea" id="RHEA:43088"/>
        <dbReference type="Rhea" id="RHEA-COMP:10333"/>
        <dbReference type="Rhea" id="RHEA-COMP:10334"/>
        <dbReference type="ChEBI" id="CHEBI:15378"/>
        <dbReference type="ChEBI" id="CHEBI:57856"/>
        <dbReference type="ChEBI" id="CHEBI:59789"/>
        <dbReference type="ChEBI" id="CHEBI:74508"/>
        <dbReference type="ChEBI" id="CHEBI:74511"/>
        <dbReference type="EC" id="2.1.1.207"/>
    </reaction>
</comment>
<dbReference type="GO" id="GO:0003723">
    <property type="term" value="F:RNA binding"/>
    <property type="evidence" value="ECO:0007669"/>
    <property type="project" value="InterPro"/>
</dbReference>
<feature type="binding site" evidence="6 7">
    <location>
        <position position="100"/>
    </location>
    <ligand>
        <name>S-adenosyl-L-methionine</name>
        <dbReference type="ChEBI" id="CHEBI:59789"/>
    </ligand>
</feature>
<evidence type="ECO:0000313" key="9">
    <source>
        <dbReference type="EMBL" id="GHC54195.1"/>
    </source>
</evidence>
<dbReference type="Proteomes" id="UP000644507">
    <property type="component" value="Unassembled WGS sequence"/>
</dbReference>
<dbReference type="GO" id="GO:0008757">
    <property type="term" value="F:S-adenosylmethionine-dependent methyltransferase activity"/>
    <property type="evidence" value="ECO:0007669"/>
    <property type="project" value="UniProtKB-UniRule"/>
</dbReference>
<dbReference type="RefSeq" id="WP_189569876.1">
    <property type="nucleotide sequence ID" value="NZ_BMXI01000008.1"/>
</dbReference>
<reference evidence="9" key="1">
    <citation type="journal article" date="2014" name="Int. J. Syst. Evol. Microbiol.">
        <title>Complete genome sequence of Corynebacterium casei LMG S-19264T (=DSM 44701T), isolated from a smear-ripened cheese.</title>
        <authorList>
            <consortium name="US DOE Joint Genome Institute (JGI-PGF)"/>
            <person name="Walter F."/>
            <person name="Albersmeier A."/>
            <person name="Kalinowski J."/>
            <person name="Ruckert C."/>
        </authorList>
    </citation>
    <scope>NUCLEOTIDE SEQUENCE</scope>
    <source>
        <strain evidence="9">KCTC 12988</strain>
    </source>
</reference>
<dbReference type="GO" id="GO:0005737">
    <property type="term" value="C:cytoplasm"/>
    <property type="evidence" value="ECO:0007669"/>
    <property type="project" value="UniProtKB-SubCell"/>
</dbReference>
<dbReference type="SUPFAM" id="SSF75217">
    <property type="entry name" value="alpha/beta knot"/>
    <property type="match status" value="1"/>
</dbReference>
<dbReference type="InterPro" id="IPR001537">
    <property type="entry name" value="SpoU_MeTrfase"/>
</dbReference>
<feature type="binding site" evidence="6 7">
    <location>
        <position position="131"/>
    </location>
    <ligand>
        <name>S-adenosyl-L-methionine</name>
        <dbReference type="ChEBI" id="CHEBI:59789"/>
    </ligand>
</feature>
<proteinExistence type="inferred from homology"/>
<dbReference type="PANTHER" id="PTHR42971:SF1">
    <property type="entry name" value="TRNA (CYTIDINE(34)-2'-O)-METHYLTRANSFERASE"/>
    <property type="match status" value="1"/>
</dbReference>
<dbReference type="HAMAP" id="MF_01885">
    <property type="entry name" value="tRNA_methyltr_TrmL"/>
    <property type="match status" value="1"/>
</dbReference>
<dbReference type="Gene3D" id="3.40.1280.10">
    <property type="match status" value="1"/>
</dbReference>
<dbReference type="EMBL" id="BMXI01000008">
    <property type="protein sequence ID" value="GHC54195.1"/>
    <property type="molecule type" value="Genomic_DNA"/>
</dbReference>
<comment type="catalytic activity">
    <reaction evidence="6">
        <text>cytidine(34) in tRNA + S-adenosyl-L-methionine = 2'-O-methylcytidine(34) in tRNA + S-adenosyl-L-homocysteine + H(+)</text>
        <dbReference type="Rhea" id="RHEA:43084"/>
        <dbReference type="Rhea" id="RHEA-COMP:10331"/>
        <dbReference type="Rhea" id="RHEA-COMP:10332"/>
        <dbReference type="ChEBI" id="CHEBI:15378"/>
        <dbReference type="ChEBI" id="CHEBI:57856"/>
        <dbReference type="ChEBI" id="CHEBI:59789"/>
        <dbReference type="ChEBI" id="CHEBI:74495"/>
        <dbReference type="ChEBI" id="CHEBI:82748"/>
        <dbReference type="EC" id="2.1.1.207"/>
    </reaction>
</comment>
<dbReference type="AlphaFoldDB" id="A0A918WLJ5"/>
<feature type="binding site" evidence="6 7">
    <location>
        <position position="78"/>
    </location>
    <ligand>
        <name>S-adenosyl-L-methionine</name>
        <dbReference type="ChEBI" id="CHEBI:59789"/>
    </ligand>
</feature>
<evidence type="ECO:0000256" key="7">
    <source>
        <dbReference type="PIRSR" id="PIRSR029256-1"/>
    </source>
</evidence>
<dbReference type="InterPro" id="IPR029028">
    <property type="entry name" value="Alpha/beta_knot_MTases"/>
</dbReference>
<evidence type="ECO:0000256" key="5">
    <source>
        <dbReference type="ARBA" id="ARBA00022694"/>
    </source>
</evidence>
<name>A0A918WLJ5_9BACT</name>
<sequence>MFQIVLVEPEIPHNAGAAGRLAVATGSQLHLVKPLGFSIDEKAVRRAGLDYWKHVDLVVWESWDEFQAAHPNARQWFLSTKGTGNLWETSFQAGDQLIFGAETRGLSDEVRAGVDPSQLIRIPMAEGPIRSLNLSTSIGIVLFEGCRQVGGFK</sequence>
<gene>
    <name evidence="9" type="primary">cspR</name>
    <name evidence="9" type="ORF">GCM10007100_20680</name>
</gene>
<dbReference type="GO" id="GO:0002130">
    <property type="term" value="P:wobble position ribose methylation"/>
    <property type="evidence" value="ECO:0007669"/>
    <property type="project" value="TreeGrafter"/>
</dbReference>
<keyword evidence="2 6" id="KW-0489">Methyltransferase</keyword>
<dbReference type="EC" id="2.1.1.207" evidence="6"/>
<evidence type="ECO:0000256" key="1">
    <source>
        <dbReference type="ARBA" id="ARBA00022490"/>
    </source>
</evidence>
<feature type="binding site" evidence="6 7">
    <location>
        <position position="122"/>
    </location>
    <ligand>
        <name>S-adenosyl-L-methionine</name>
        <dbReference type="ChEBI" id="CHEBI:59789"/>
    </ligand>
</feature>
<keyword evidence="4 6" id="KW-0949">S-adenosyl-L-methionine</keyword>
<evidence type="ECO:0000313" key="10">
    <source>
        <dbReference type="Proteomes" id="UP000644507"/>
    </source>
</evidence>
<keyword evidence="5 6" id="KW-0819">tRNA processing</keyword>
<dbReference type="InterPro" id="IPR016914">
    <property type="entry name" value="TrmL"/>
</dbReference>
<reference evidence="9" key="2">
    <citation type="submission" date="2020-09" db="EMBL/GenBank/DDBJ databases">
        <authorList>
            <person name="Sun Q."/>
            <person name="Kim S."/>
        </authorList>
    </citation>
    <scope>NUCLEOTIDE SEQUENCE</scope>
    <source>
        <strain evidence="9">KCTC 12988</strain>
    </source>
</reference>
<dbReference type="PIRSF" id="PIRSF029256">
    <property type="entry name" value="SpoU_TrmH_prd"/>
    <property type="match status" value="1"/>
</dbReference>